<dbReference type="EMBL" id="JBHTGQ010000011">
    <property type="protein sequence ID" value="MFC7749278.1"/>
    <property type="molecule type" value="Genomic_DNA"/>
</dbReference>
<proteinExistence type="predicted"/>
<evidence type="ECO:0000313" key="2">
    <source>
        <dbReference type="Proteomes" id="UP001596528"/>
    </source>
</evidence>
<evidence type="ECO:0000313" key="1">
    <source>
        <dbReference type="EMBL" id="MFC7749278.1"/>
    </source>
</evidence>
<dbReference type="Proteomes" id="UP001596528">
    <property type="component" value="Unassembled WGS sequence"/>
</dbReference>
<accession>A0ABW2V4T5</accession>
<name>A0ABW2V4T5_9BACL</name>
<gene>
    <name evidence="1" type="ORF">ACFQWB_04885</name>
</gene>
<dbReference type="Gene3D" id="3.60.15.10">
    <property type="entry name" value="Ribonuclease Z/Hydroxyacylglutathione hydrolase-like"/>
    <property type="match status" value="1"/>
</dbReference>
<dbReference type="RefSeq" id="WP_138789639.1">
    <property type="nucleotide sequence ID" value="NZ_JBHTGQ010000011.1"/>
</dbReference>
<reference evidence="2" key="1">
    <citation type="journal article" date="2019" name="Int. J. Syst. Evol. Microbiol.">
        <title>The Global Catalogue of Microorganisms (GCM) 10K type strain sequencing project: providing services to taxonomists for standard genome sequencing and annotation.</title>
        <authorList>
            <consortium name="The Broad Institute Genomics Platform"/>
            <consortium name="The Broad Institute Genome Sequencing Center for Infectious Disease"/>
            <person name="Wu L."/>
            <person name="Ma J."/>
        </authorList>
    </citation>
    <scope>NUCLEOTIDE SEQUENCE [LARGE SCALE GENOMIC DNA]</scope>
    <source>
        <strain evidence="2">JCM 18657</strain>
    </source>
</reference>
<sequence>MSSRSGYADALTVEAGRLQGPAPDQTQDMRLALQSLARLSAYDINTVICYHGGVYRAGDVNRRIAEIAGS</sequence>
<dbReference type="SUPFAM" id="SSF56281">
    <property type="entry name" value="Metallo-hydrolase/oxidoreductase"/>
    <property type="match status" value="1"/>
</dbReference>
<dbReference type="InterPro" id="IPR036866">
    <property type="entry name" value="RibonucZ/Hydroxyglut_hydro"/>
</dbReference>
<comment type="caution">
    <text evidence="1">The sequence shown here is derived from an EMBL/GenBank/DDBJ whole genome shotgun (WGS) entry which is preliminary data.</text>
</comment>
<protein>
    <submittedName>
        <fullName evidence="1">Uncharacterized protein</fullName>
    </submittedName>
</protein>
<keyword evidence="2" id="KW-1185">Reference proteome</keyword>
<organism evidence="1 2">
    <name type="scientific">Paenibacillus thermoaerophilus</name>
    <dbReference type="NCBI Taxonomy" id="1215385"/>
    <lineage>
        <taxon>Bacteria</taxon>
        <taxon>Bacillati</taxon>
        <taxon>Bacillota</taxon>
        <taxon>Bacilli</taxon>
        <taxon>Bacillales</taxon>
        <taxon>Paenibacillaceae</taxon>
        <taxon>Paenibacillus</taxon>
    </lineage>
</organism>